<dbReference type="Gene3D" id="1.25.40.10">
    <property type="entry name" value="Tetratricopeptide repeat domain"/>
    <property type="match status" value="1"/>
</dbReference>
<dbReference type="InterPro" id="IPR045202">
    <property type="entry name" value="CHIP_RING-Ubox"/>
</dbReference>
<dbReference type="GO" id="GO:0051087">
    <property type="term" value="F:protein-folding chaperone binding"/>
    <property type="evidence" value="ECO:0007669"/>
    <property type="project" value="TreeGrafter"/>
</dbReference>
<protein>
    <recommendedName>
        <fullName evidence="9">E3 ubiquitin-protein ligase CHIP</fullName>
        <ecNumber evidence="2">2.3.2.27</ecNumber>
        <ecNumber evidence="3">5.2.1.8</ecNumber>
    </recommendedName>
    <alternativeName>
        <fullName evidence="10">RING-type E3 ubiquitin transferase CHIP</fullName>
    </alternativeName>
</protein>
<evidence type="ECO:0000256" key="3">
    <source>
        <dbReference type="ARBA" id="ARBA00013194"/>
    </source>
</evidence>
<dbReference type="InterPro" id="IPR013083">
    <property type="entry name" value="Znf_RING/FYVE/PHD"/>
</dbReference>
<dbReference type="PROSITE" id="PS50005">
    <property type="entry name" value="TPR"/>
    <property type="match status" value="1"/>
</dbReference>
<dbReference type="GO" id="GO:0071218">
    <property type="term" value="P:cellular response to misfolded protein"/>
    <property type="evidence" value="ECO:0007669"/>
    <property type="project" value="TreeGrafter"/>
</dbReference>
<evidence type="ECO:0000256" key="6">
    <source>
        <dbReference type="ARBA" id="ARBA00022786"/>
    </source>
</evidence>
<keyword evidence="14" id="KW-1185">Reference proteome</keyword>
<dbReference type="GO" id="GO:0005737">
    <property type="term" value="C:cytoplasm"/>
    <property type="evidence" value="ECO:0007669"/>
    <property type="project" value="TreeGrafter"/>
</dbReference>
<keyword evidence="7 11" id="KW-0802">TPR repeat</keyword>
<evidence type="ECO:0000256" key="1">
    <source>
        <dbReference type="ARBA" id="ARBA00000900"/>
    </source>
</evidence>
<organism evidence="13 14">
    <name type="scientific">[Torrubiella] hemipterigena</name>
    <dbReference type="NCBI Taxonomy" id="1531966"/>
    <lineage>
        <taxon>Eukaryota</taxon>
        <taxon>Fungi</taxon>
        <taxon>Dikarya</taxon>
        <taxon>Ascomycota</taxon>
        <taxon>Pezizomycotina</taxon>
        <taxon>Sordariomycetes</taxon>
        <taxon>Hypocreomycetidae</taxon>
        <taxon>Hypocreales</taxon>
        <taxon>Clavicipitaceae</taxon>
        <taxon>Clavicipitaceae incertae sedis</taxon>
        <taxon>'Torrubiella' clade</taxon>
    </lineage>
</organism>
<evidence type="ECO:0000256" key="10">
    <source>
        <dbReference type="ARBA" id="ARBA00044543"/>
    </source>
</evidence>
<dbReference type="PANTHER" id="PTHR46803">
    <property type="entry name" value="E3 UBIQUITIN-PROTEIN LIGASE CHIP"/>
    <property type="match status" value="1"/>
</dbReference>
<dbReference type="SUPFAM" id="SSF48452">
    <property type="entry name" value="TPR-like"/>
    <property type="match status" value="1"/>
</dbReference>
<keyword evidence="4" id="KW-0808">Transferase</keyword>
<dbReference type="PANTHER" id="PTHR46803:SF2">
    <property type="entry name" value="E3 UBIQUITIN-PROTEIN LIGASE CHIP"/>
    <property type="match status" value="1"/>
</dbReference>
<dbReference type="PROSITE" id="PS51698">
    <property type="entry name" value="U_BOX"/>
    <property type="match status" value="1"/>
</dbReference>
<evidence type="ECO:0000313" key="14">
    <source>
        <dbReference type="Proteomes" id="UP000039046"/>
    </source>
</evidence>
<dbReference type="InterPro" id="IPR011990">
    <property type="entry name" value="TPR-like_helical_dom_sf"/>
</dbReference>
<dbReference type="GO" id="GO:0045862">
    <property type="term" value="P:positive regulation of proteolysis"/>
    <property type="evidence" value="ECO:0007669"/>
    <property type="project" value="TreeGrafter"/>
</dbReference>
<evidence type="ECO:0000256" key="2">
    <source>
        <dbReference type="ARBA" id="ARBA00012483"/>
    </source>
</evidence>
<evidence type="ECO:0000256" key="4">
    <source>
        <dbReference type="ARBA" id="ARBA00022679"/>
    </source>
</evidence>
<dbReference type="AlphaFoldDB" id="A0A0A1STD8"/>
<reference evidence="13 14" key="1">
    <citation type="journal article" date="2015" name="Genome Announc.">
        <title>Draft Genome Sequence and Gene Annotation of the Entomopathogenic Fungus Verticillium hemipterigenum.</title>
        <authorList>
            <person name="Horn F."/>
            <person name="Habel A."/>
            <person name="Scharf D.H."/>
            <person name="Dworschak J."/>
            <person name="Brakhage A.A."/>
            <person name="Guthke R."/>
            <person name="Hertweck C."/>
            <person name="Linde J."/>
        </authorList>
    </citation>
    <scope>NUCLEOTIDE SEQUENCE [LARGE SCALE GENOMIC DNA]</scope>
</reference>
<evidence type="ECO:0000256" key="5">
    <source>
        <dbReference type="ARBA" id="ARBA00022737"/>
    </source>
</evidence>
<comment type="catalytic activity">
    <reaction evidence="1">
        <text>S-ubiquitinyl-[E2 ubiquitin-conjugating enzyme]-L-cysteine + [acceptor protein]-L-lysine = [E2 ubiquitin-conjugating enzyme]-L-cysteine + N(6)-ubiquitinyl-[acceptor protein]-L-lysine.</text>
        <dbReference type="EC" id="2.3.2.27"/>
    </reaction>
</comment>
<dbReference type="OrthoDB" id="6428174at2759"/>
<dbReference type="HOGENOM" id="CLU_056455_1_1_1"/>
<evidence type="ECO:0000256" key="7">
    <source>
        <dbReference type="ARBA" id="ARBA00022803"/>
    </source>
</evidence>
<dbReference type="Proteomes" id="UP000039046">
    <property type="component" value="Unassembled WGS sequence"/>
</dbReference>
<evidence type="ECO:0000313" key="13">
    <source>
        <dbReference type="EMBL" id="CEJ81436.1"/>
    </source>
</evidence>
<gene>
    <name evidence="13" type="ORF">VHEMI01558</name>
</gene>
<dbReference type="SMART" id="SM00504">
    <property type="entry name" value="Ubox"/>
    <property type="match status" value="1"/>
</dbReference>
<keyword evidence="8" id="KW-0413">Isomerase</keyword>
<dbReference type="GO" id="GO:0061630">
    <property type="term" value="F:ubiquitin protein ligase activity"/>
    <property type="evidence" value="ECO:0007669"/>
    <property type="project" value="UniProtKB-EC"/>
</dbReference>
<dbReference type="STRING" id="1531966.A0A0A1STD8"/>
<dbReference type="InterPro" id="IPR019734">
    <property type="entry name" value="TPR_rpt"/>
</dbReference>
<evidence type="ECO:0000256" key="8">
    <source>
        <dbReference type="ARBA" id="ARBA00023110"/>
    </source>
</evidence>
<feature type="domain" description="U-box" evidence="12">
    <location>
        <begin position="196"/>
        <end position="269"/>
    </location>
</feature>
<accession>A0A0A1STD8</accession>
<feature type="repeat" description="TPR" evidence="11">
    <location>
        <begin position="4"/>
        <end position="37"/>
    </location>
</feature>
<dbReference type="GO" id="GO:0043161">
    <property type="term" value="P:proteasome-mediated ubiquitin-dependent protein catabolic process"/>
    <property type="evidence" value="ECO:0007669"/>
    <property type="project" value="TreeGrafter"/>
</dbReference>
<keyword evidence="8" id="KW-0697">Rotamase</keyword>
<keyword evidence="5" id="KW-0677">Repeat</keyword>
<evidence type="ECO:0000256" key="9">
    <source>
        <dbReference type="ARBA" id="ARBA00044534"/>
    </source>
</evidence>
<dbReference type="Pfam" id="PF04564">
    <property type="entry name" value="U-box"/>
    <property type="match status" value="1"/>
</dbReference>
<evidence type="ECO:0000256" key="11">
    <source>
        <dbReference type="PROSITE-ProRule" id="PRU00339"/>
    </source>
</evidence>
<dbReference type="GO" id="GO:0006515">
    <property type="term" value="P:protein quality control for misfolded or incompletely synthesized proteins"/>
    <property type="evidence" value="ECO:0007669"/>
    <property type="project" value="TreeGrafter"/>
</dbReference>
<dbReference type="GO" id="GO:0003755">
    <property type="term" value="F:peptidyl-prolyl cis-trans isomerase activity"/>
    <property type="evidence" value="ECO:0007669"/>
    <property type="project" value="UniProtKB-KW"/>
</dbReference>
<dbReference type="EC" id="5.2.1.8" evidence="3"/>
<dbReference type="InterPro" id="IPR003613">
    <property type="entry name" value="Ubox_domain"/>
</dbReference>
<dbReference type="CDD" id="cd16654">
    <property type="entry name" value="RING-Ubox_CHIP"/>
    <property type="match status" value="1"/>
</dbReference>
<dbReference type="GO" id="GO:0000209">
    <property type="term" value="P:protein polyubiquitination"/>
    <property type="evidence" value="ECO:0007669"/>
    <property type="project" value="TreeGrafter"/>
</dbReference>
<evidence type="ECO:0000259" key="12">
    <source>
        <dbReference type="PROSITE" id="PS51698"/>
    </source>
</evidence>
<dbReference type="Gene3D" id="3.30.40.10">
    <property type="entry name" value="Zinc/RING finger domain, C3HC4 (zinc finger)"/>
    <property type="match status" value="1"/>
</dbReference>
<dbReference type="SUPFAM" id="SSF57850">
    <property type="entry name" value="RING/U-box"/>
    <property type="match status" value="1"/>
</dbReference>
<name>A0A0A1STD8_9HYPO</name>
<keyword evidence="6" id="KW-0833">Ubl conjugation pathway</keyword>
<dbReference type="EC" id="2.3.2.27" evidence="2"/>
<dbReference type="EMBL" id="CDHN01000001">
    <property type="protein sequence ID" value="CEJ81436.1"/>
    <property type="molecule type" value="Genomic_DNA"/>
</dbReference>
<proteinExistence type="predicted"/>
<sequence>MSRSIELKEEGNRHFQAGDFVGAESLYSKAIIVDPKNPALYTNRAMARLKLAYWDSVITDCEAVLELPSGATNIKAHYYLSQAQLALGSPAAALPHALKAHELCAAANDKSLAAVTAVVLRCKKEKWEQEDRLRIREEQALEREMLALLQKELDSDVAAEEDEMEKSALREEGAAKKARLEAMFERARSKAEQRREVPDWLIDDISFGVMVDPVITKTGKSYERASITEHLRRHPSDPLTREPLTMEDLRPNMALRNACEEFLEENGWAVDW</sequence>